<dbReference type="GO" id="GO:0032040">
    <property type="term" value="C:small-subunit processome"/>
    <property type="evidence" value="ECO:0007669"/>
    <property type="project" value="InterPro"/>
</dbReference>
<dbReference type="PANTHER" id="PTHR23183:SF0">
    <property type="entry name" value="NUCLEOLAR PROTEIN 14"/>
    <property type="match status" value="1"/>
</dbReference>
<dbReference type="PANTHER" id="PTHR23183">
    <property type="entry name" value="NOP14"/>
    <property type="match status" value="1"/>
</dbReference>
<accession>A0A3P7NI20</accession>
<evidence type="ECO:0000256" key="4">
    <source>
        <dbReference type="ARBA" id="ARBA00022552"/>
    </source>
</evidence>
<keyword evidence="3" id="KW-0690">Ribosome biogenesis</keyword>
<comment type="similarity">
    <text evidence="2">Belongs to the NOP14 family.</text>
</comment>
<comment type="subcellular location">
    <subcellularLocation>
        <location evidence="1">Nucleus</location>
        <location evidence="1">Nucleolus</location>
    </subcellularLocation>
</comment>
<evidence type="ECO:0000256" key="7">
    <source>
        <dbReference type="SAM" id="MobiDB-lite"/>
    </source>
</evidence>
<keyword evidence="4" id="KW-0698">rRNA processing</keyword>
<keyword evidence="5" id="KW-0539">Nucleus</keyword>
<evidence type="ECO:0000256" key="3">
    <source>
        <dbReference type="ARBA" id="ARBA00022517"/>
    </source>
</evidence>
<reference evidence="8 9" key="1">
    <citation type="submission" date="2018-11" db="EMBL/GenBank/DDBJ databases">
        <authorList>
            <consortium name="Pathogen Informatics"/>
        </authorList>
    </citation>
    <scope>NUCLEOTIDE SEQUENCE [LARGE SCALE GENOMIC DNA]</scope>
</reference>
<feature type="compositionally biased region" description="Basic and acidic residues" evidence="7">
    <location>
        <begin position="74"/>
        <end position="116"/>
    </location>
</feature>
<organism evidence="8 9">
    <name type="scientific">Gongylonema pulchrum</name>
    <dbReference type="NCBI Taxonomy" id="637853"/>
    <lineage>
        <taxon>Eukaryota</taxon>
        <taxon>Metazoa</taxon>
        <taxon>Ecdysozoa</taxon>
        <taxon>Nematoda</taxon>
        <taxon>Chromadorea</taxon>
        <taxon>Rhabditida</taxon>
        <taxon>Spirurina</taxon>
        <taxon>Spiruromorpha</taxon>
        <taxon>Spiruroidea</taxon>
        <taxon>Gongylonematidae</taxon>
        <taxon>Gongylonema</taxon>
    </lineage>
</organism>
<gene>
    <name evidence="8" type="ORF">GPUH_LOCUS24073</name>
</gene>
<evidence type="ECO:0000256" key="5">
    <source>
        <dbReference type="ARBA" id="ARBA00023242"/>
    </source>
</evidence>
<sequence length="152" mass="17826">MIEKTKQQRYDKKMARDEQEEATERLDEKWKEILQTGAMANYARPVKDKASSVIPPRPDTDDYDSLFFDLRMNSDKRGDASERQKTEEELAREEHEKLIRQEEARLTNERDNATERTRKKLKNGGKKGFVVKYDSSGALIDKEKVRQCSKIL</sequence>
<dbReference type="EMBL" id="UYRT01099966">
    <property type="protein sequence ID" value="VDN42355.1"/>
    <property type="molecule type" value="Genomic_DNA"/>
</dbReference>
<dbReference type="InterPro" id="IPR007276">
    <property type="entry name" value="Nop14"/>
</dbReference>
<feature type="region of interest" description="Disordered" evidence="7">
    <location>
        <begin position="74"/>
        <end position="121"/>
    </location>
</feature>
<dbReference type="GO" id="GO:0030692">
    <property type="term" value="C:Noc4p-Nop14p complex"/>
    <property type="evidence" value="ECO:0007669"/>
    <property type="project" value="TreeGrafter"/>
</dbReference>
<dbReference type="Proteomes" id="UP000271098">
    <property type="component" value="Unassembled WGS sequence"/>
</dbReference>
<dbReference type="OrthoDB" id="284275at2759"/>
<evidence type="ECO:0000313" key="9">
    <source>
        <dbReference type="Proteomes" id="UP000271098"/>
    </source>
</evidence>
<dbReference type="AlphaFoldDB" id="A0A3P7NI20"/>
<protein>
    <submittedName>
        <fullName evidence="8">Uncharacterized protein</fullName>
    </submittedName>
</protein>
<proteinExistence type="inferred from homology"/>
<keyword evidence="9" id="KW-1185">Reference proteome</keyword>
<comment type="function">
    <text evidence="6">Involved in nucleolar processing of pre-18S ribosomal RNA. Has a role in the nuclear export of 40S pre-ribosomal subunit to the cytoplasm.</text>
</comment>
<dbReference type="GO" id="GO:0030490">
    <property type="term" value="P:maturation of SSU-rRNA"/>
    <property type="evidence" value="ECO:0007669"/>
    <property type="project" value="TreeGrafter"/>
</dbReference>
<evidence type="ECO:0000256" key="1">
    <source>
        <dbReference type="ARBA" id="ARBA00004604"/>
    </source>
</evidence>
<evidence type="ECO:0000313" key="8">
    <source>
        <dbReference type="EMBL" id="VDN42355.1"/>
    </source>
</evidence>
<feature type="region of interest" description="Disordered" evidence="7">
    <location>
        <begin position="1"/>
        <end position="26"/>
    </location>
</feature>
<evidence type="ECO:0000256" key="2">
    <source>
        <dbReference type="ARBA" id="ARBA00007466"/>
    </source>
</evidence>
<name>A0A3P7NI20_9BILA</name>
<evidence type="ECO:0000256" key="6">
    <source>
        <dbReference type="ARBA" id="ARBA00024695"/>
    </source>
</evidence>
<dbReference type="Pfam" id="PF04147">
    <property type="entry name" value="Nop14"/>
    <property type="match status" value="1"/>
</dbReference>